<dbReference type="InterPro" id="IPR007872">
    <property type="entry name" value="DPH_MB_dom"/>
</dbReference>
<comment type="function">
    <text evidence="1">Required for the first step of diphthamide biosynthesis, the transfer of 3-amino-3-carboxypropyl from S-adenosyl-L-methionine to a histidine residue. Diphthamide is a post-translational modification of histidine which occurs in elongation factor 2.</text>
</comment>
<dbReference type="Gene3D" id="3.10.660.10">
    <property type="entry name" value="DPH Zinc finger"/>
    <property type="match status" value="1"/>
</dbReference>
<evidence type="ECO:0000313" key="9">
    <source>
        <dbReference type="EMBL" id="EAU92361.1"/>
    </source>
</evidence>
<keyword evidence="6" id="KW-0408">Iron</keyword>
<dbReference type="KEGG" id="cci:CC1G_00580"/>
<gene>
    <name evidence="9" type="ORF">CC1G_00580</name>
</gene>
<dbReference type="OMA" id="LEDMTWE"/>
<evidence type="ECO:0000256" key="2">
    <source>
        <dbReference type="ARBA" id="ARBA00006169"/>
    </source>
</evidence>
<dbReference type="InParanoid" id="A8N3W8"/>
<sequence length="183" mass="20322">MSFRLKSTPFCPSLPTGSLWVPSSATTTSINYYEVLNVQPDASAAELKAAYHKALLRHHPDKQATQRSAEIGIVEIAHIKEAFEVLSNSSRRAEHDAELKRASYAHRPRPAQVIPLEEWTSLAANGSEDEGDEGPWTYPCRCGGRYTLTLELMERDEHLIGCDSCSEVVWAGYEAQQDSDDEG</sequence>
<evidence type="ECO:0000259" key="7">
    <source>
        <dbReference type="PROSITE" id="PS50076"/>
    </source>
</evidence>
<dbReference type="CDD" id="cd06257">
    <property type="entry name" value="DnaJ"/>
    <property type="match status" value="1"/>
</dbReference>
<evidence type="ECO:0000256" key="4">
    <source>
        <dbReference type="ARBA" id="ARBA00022723"/>
    </source>
</evidence>
<dbReference type="GeneID" id="6005830"/>
<dbReference type="SUPFAM" id="SSF144217">
    <property type="entry name" value="CSL zinc finger"/>
    <property type="match status" value="1"/>
</dbReference>
<dbReference type="PROSITE" id="PS50076">
    <property type="entry name" value="DNAJ_2"/>
    <property type="match status" value="1"/>
</dbReference>
<evidence type="ECO:0000256" key="6">
    <source>
        <dbReference type="ARBA" id="ARBA00023004"/>
    </source>
</evidence>
<dbReference type="SUPFAM" id="SSF46565">
    <property type="entry name" value="Chaperone J-domain"/>
    <property type="match status" value="1"/>
</dbReference>
<feature type="domain" description="J" evidence="7">
    <location>
        <begin position="31"/>
        <end position="99"/>
    </location>
</feature>
<dbReference type="STRING" id="240176.A8N3W8"/>
<dbReference type="RefSeq" id="XP_001829401.1">
    <property type="nucleotide sequence ID" value="XM_001829349.1"/>
</dbReference>
<dbReference type="SMART" id="SM00271">
    <property type="entry name" value="DnaJ"/>
    <property type="match status" value="1"/>
</dbReference>
<dbReference type="FunCoup" id="A8N3W8">
    <property type="interactions" value="143"/>
</dbReference>
<dbReference type="InterPro" id="IPR036869">
    <property type="entry name" value="J_dom_sf"/>
</dbReference>
<dbReference type="Proteomes" id="UP000001861">
    <property type="component" value="Unassembled WGS sequence"/>
</dbReference>
<evidence type="ECO:0000256" key="3">
    <source>
        <dbReference type="ARBA" id="ARBA00021797"/>
    </source>
</evidence>
<dbReference type="AlphaFoldDB" id="A8N3W8"/>
<comment type="caution">
    <text evidence="9">The sequence shown here is derived from an EMBL/GenBank/DDBJ whole genome shotgun (WGS) entry which is preliminary data.</text>
</comment>
<evidence type="ECO:0000256" key="5">
    <source>
        <dbReference type="ARBA" id="ARBA00022833"/>
    </source>
</evidence>
<dbReference type="Pfam" id="PF05207">
    <property type="entry name" value="Zn_ribbon_CSL"/>
    <property type="match status" value="1"/>
</dbReference>
<dbReference type="GO" id="GO:0017183">
    <property type="term" value="P:protein histidyl modification to diphthamide"/>
    <property type="evidence" value="ECO:0007669"/>
    <property type="project" value="UniProtKB-UniPathway"/>
</dbReference>
<dbReference type="EMBL" id="AACS02000001">
    <property type="protein sequence ID" value="EAU92361.1"/>
    <property type="molecule type" value="Genomic_DNA"/>
</dbReference>
<dbReference type="eggNOG" id="KOG0715">
    <property type="taxonomic scope" value="Eukaryota"/>
</dbReference>
<dbReference type="InterPro" id="IPR001623">
    <property type="entry name" value="DnaJ_domain"/>
</dbReference>
<dbReference type="PROSITE" id="PS51074">
    <property type="entry name" value="DPH_MB"/>
    <property type="match status" value="1"/>
</dbReference>
<keyword evidence="10" id="KW-1185">Reference proteome</keyword>
<evidence type="ECO:0000256" key="1">
    <source>
        <dbReference type="ARBA" id="ARBA00003474"/>
    </source>
</evidence>
<dbReference type="Pfam" id="PF00226">
    <property type="entry name" value="DnaJ"/>
    <property type="match status" value="1"/>
</dbReference>
<dbReference type="Gene3D" id="1.10.287.110">
    <property type="entry name" value="DnaJ domain"/>
    <property type="match status" value="1"/>
</dbReference>
<evidence type="ECO:0000259" key="8">
    <source>
        <dbReference type="PROSITE" id="PS51074"/>
    </source>
</evidence>
<dbReference type="UniPathway" id="UPA00559"/>
<dbReference type="GO" id="GO:0008198">
    <property type="term" value="F:ferrous iron binding"/>
    <property type="evidence" value="ECO:0007669"/>
    <property type="project" value="TreeGrafter"/>
</dbReference>
<dbReference type="OrthoDB" id="445556at2759"/>
<reference evidence="9 10" key="1">
    <citation type="journal article" date="2010" name="Proc. Natl. Acad. Sci. U.S.A.">
        <title>Insights into evolution of multicellular fungi from the assembled chromosomes of the mushroom Coprinopsis cinerea (Coprinus cinereus).</title>
        <authorList>
            <person name="Stajich J.E."/>
            <person name="Wilke S.K."/>
            <person name="Ahren D."/>
            <person name="Au C.H."/>
            <person name="Birren B.W."/>
            <person name="Borodovsky M."/>
            <person name="Burns C."/>
            <person name="Canback B."/>
            <person name="Casselton L.A."/>
            <person name="Cheng C.K."/>
            <person name="Deng J."/>
            <person name="Dietrich F.S."/>
            <person name="Fargo D.C."/>
            <person name="Farman M.L."/>
            <person name="Gathman A.C."/>
            <person name="Goldberg J."/>
            <person name="Guigo R."/>
            <person name="Hoegger P.J."/>
            <person name="Hooker J.B."/>
            <person name="Huggins A."/>
            <person name="James T.Y."/>
            <person name="Kamada T."/>
            <person name="Kilaru S."/>
            <person name="Kodira C."/>
            <person name="Kues U."/>
            <person name="Kupfer D."/>
            <person name="Kwan H.S."/>
            <person name="Lomsadze A."/>
            <person name="Li W."/>
            <person name="Lilly W.W."/>
            <person name="Ma L.J."/>
            <person name="Mackey A.J."/>
            <person name="Manning G."/>
            <person name="Martin F."/>
            <person name="Muraguchi H."/>
            <person name="Natvig D.O."/>
            <person name="Palmerini H."/>
            <person name="Ramesh M.A."/>
            <person name="Rehmeyer C.J."/>
            <person name="Roe B.A."/>
            <person name="Shenoy N."/>
            <person name="Stanke M."/>
            <person name="Ter-Hovhannisyan V."/>
            <person name="Tunlid A."/>
            <person name="Velagapudi R."/>
            <person name="Vision T.J."/>
            <person name="Zeng Q."/>
            <person name="Zolan M.E."/>
            <person name="Pukkila P.J."/>
        </authorList>
    </citation>
    <scope>NUCLEOTIDE SEQUENCE [LARGE SCALE GENOMIC DNA]</scope>
    <source>
        <strain evidence="10">Okayama-7 / 130 / ATCC MYA-4618 / FGSC 9003</strain>
    </source>
</reference>
<dbReference type="PANTHER" id="PTHR45255:SF1">
    <property type="entry name" value="DNAJ HOMOLOG SUBFAMILY C MEMBER 24"/>
    <property type="match status" value="1"/>
</dbReference>
<dbReference type="InterPro" id="IPR036671">
    <property type="entry name" value="DPH_MB_sf"/>
</dbReference>
<dbReference type="GO" id="GO:0001671">
    <property type="term" value="F:ATPase activator activity"/>
    <property type="evidence" value="ECO:0007669"/>
    <property type="project" value="TreeGrafter"/>
</dbReference>
<name>A8N3W8_COPC7</name>
<keyword evidence="4" id="KW-0479">Metal-binding</keyword>
<dbReference type="PRINTS" id="PR00625">
    <property type="entry name" value="JDOMAIN"/>
</dbReference>
<organism evidence="9 10">
    <name type="scientific">Coprinopsis cinerea (strain Okayama-7 / 130 / ATCC MYA-4618 / FGSC 9003)</name>
    <name type="common">Inky cap fungus</name>
    <name type="synonym">Hormographiella aspergillata</name>
    <dbReference type="NCBI Taxonomy" id="240176"/>
    <lineage>
        <taxon>Eukaryota</taxon>
        <taxon>Fungi</taxon>
        <taxon>Dikarya</taxon>
        <taxon>Basidiomycota</taxon>
        <taxon>Agaricomycotina</taxon>
        <taxon>Agaricomycetes</taxon>
        <taxon>Agaricomycetidae</taxon>
        <taxon>Agaricales</taxon>
        <taxon>Agaricineae</taxon>
        <taxon>Psathyrellaceae</taxon>
        <taxon>Coprinopsis</taxon>
    </lineage>
</organism>
<proteinExistence type="inferred from homology"/>
<protein>
    <recommendedName>
        <fullName evidence="3">Diphthamide biosynthesis protein 4</fullName>
    </recommendedName>
</protein>
<accession>A8N3W8</accession>
<comment type="similarity">
    <text evidence="2">Belongs to the DPH4 family.</text>
</comment>
<dbReference type="PANTHER" id="PTHR45255">
    <property type="entry name" value="DNAJ HOMOLOG SUBFAMILY C MEMBER 24"/>
    <property type="match status" value="1"/>
</dbReference>
<keyword evidence="5" id="KW-0862">Zinc</keyword>
<feature type="domain" description="DPH-type MB" evidence="8">
    <location>
        <begin position="110"/>
        <end position="174"/>
    </location>
</feature>
<dbReference type="VEuPathDB" id="FungiDB:CC1G_00580"/>
<evidence type="ECO:0000313" key="10">
    <source>
        <dbReference type="Proteomes" id="UP000001861"/>
    </source>
</evidence>